<proteinExistence type="predicted"/>
<keyword evidence="1" id="KW-0812">Transmembrane</keyword>
<protein>
    <recommendedName>
        <fullName evidence="4">DUF3899 domain-containing protein</fullName>
    </recommendedName>
</protein>
<organism evidence="2 3">
    <name type="scientific">Terrimonas ginsenosidimutans</name>
    <dbReference type="NCBI Taxonomy" id="2908004"/>
    <lineage>
        <taxon>Bacteria</taxon>
        <taxon>Pseudomonadati</taxon>
        <taxon>Bacteroidota</taxon>
        <taxon>Chitinophagia</taxon>
        <taxon>Chitinophagales</taxon>
        <taxon>Chitinophagaceae</taxon>
        <taxon>Terrimonas</taxon>
    </lineage>
</organism>
<dbReference type="RefSeq" id="WP_237871420.1">
    <property type="nucleotide sequence ID" value="NZ_JAKLTR010000006.1"/>
</dbReference>
<keyword evidence="1" id="KW-1133">Transmembrane helix</keyword>
<sequence length="131" mass="15492">MRKIFLINFSLMERIADKKNGITTEDAAGFLTGVELFFLALVGEFIIIRLLPISVSLWFLLGVMMVLWYITHYRMRKTFRKRYLELDIRKDYKGLSPGRKRRYLMLSILIFLGIFLFFFAMSVMLIGGYLK</sequence>
<reference evidence="2" key="1">
    <citation type="submission" date="2022-01" db="EMBL/GenBank/DDBJ databases">
        <authorList>
            <person name="Jo J.-H."/>
            <person name="Im W.-T."/>
        </authorList>
    </citation>
    <scope>NUCLEOTIDE SEQUENCE</scope>
    <source>
        <strain evidence="2">NA20</strain>
    </source>
</reference>
<feature type="transmembrane region" description="Helical" evidence="1">
    <location>
        <begin position="103"/>
        <end position="130"/>
    </location>
</feature>
<gene>
    <name evidence="2" type="ORF">LZZ85_10550</name>
</gene>
<dbReference type="EMBL" id="JAKLTR010000006">
    <property type="protein sequence ID" value="MCG2614724.1"/>
    <property type="molecule type" value="Genomic_DNA"/>
</dbReference>
<keyword evidence="3" id="KW-1185">Reference proteome</keyword>
<evidence type="ECO:0008006" key="4">
    <source>
        <dbReference type="Google" id="ProtNLM"/>
    </source>
</evidence>
<name>A0ABS9KQX8_9BACT</name>
<evidence type="ECO:0000313" key="3">
    <source>
        <dbReference type="Proteomes" id="UP001165367"/>
    </source>
</evidence>
<evidence type="ECO:0000256" key="1">
    <source>
        <dbReference type="SAM" id="Phobius"/>
    </source>
</evidence>
<evidence type="ECO:0000313" key="2">
    <source>
        <dbReference type="EMBL" id="MCG2614724.1"/>
    </source>
</evidence>
<dbReference type="Proteomes" id="UP001165367">
    <property type="component" value="Unassembled WGS sequence"/>
</dbReference>
<comment type="caution">
    <text evidence="2">The sequence shown here is derived from an EMBL/GenBank/DDBJ whole genome shotgun (WGS) entry which is preliminary data.</text>
</comment>
<accession>A0ABS9KQX8</accession>
<feature type="transmembrane region" description="Helical" evidence="1">
    <location>
        <begin position="53"/>
        <end position="71"/>
    </location>
</feature>
<keyword evidence="1" id="KW-0472">Membrane</keyword>
<feature type="transmembrane region" description="Helical" evidence="1">
    <location>
        <begin position="27"/>
        <end position="47"/>
    </location>
</feature>